<reference evidence="3" key="2">
    <citation type="submission" date="2015-01" db="EMBL/GenBank/DDBJ databases">
        <title>Evolutionary Origins and Diversification of the Mycorrhizal Mutualists.</title>
        <authorList>
            <consortium name="DOE Joint Genome Institute"/>
            <consortium name="Mycorrhizal Genomics Consortium"/>
            <person name="Kohler A."/>
            <person name="Kuo A."/>
            <person name="Nagy L.G."/>
            <person name="Floudas D."/>
            <person name="Copeland A."/>
            <person name="Barry K.W."/>
            <person name="Cichocki N."/>
            <person name="Veneault-Fourrey C."/>
            <person name="LaButti K."/>
            <person name="Lindquist E.A."/>
            <person name="Lipzen A."/>
            <person name="Lundell T."/>
            <person name="Morin E."/>
            <person name="Murat C."/>
            <person name="Riley R."/>
            <person name="Ohm R."/>
            <person name="Sun H."/>
            <person name="Tunlid A."/>
            <person name="Henrissat B."/>
            <person name="Grigoriev I.V."/>
            <person name="Hibbett D.S."/>
            <person name="Martin F."/>
        </authorList>
    </citation>
    <scope>NUCLEOTIDE SEQUENCE [LARGE SCALE GENOMIC DNA]</scope>
    <source>
        <strain evidence="3">Foug A</strain>
    </source>
</reference>
<feature type="region of interest" description="Disordered" evidence="1">
    <location>
        <begin position="74"/>
        <end position="117"/>
    </location>
</feature>
<dbReference type="OrthoDB" id="2690029at2759"/>
<dbReference type="Proteomes" id="UP000053989">
    <property type="component" value="Unassembled WGS sequence"/>
</dbReference>
<proteinExistence type="predicted"/>
<keyword evidence="3" id="KW-1185">Reference proteome</keyword>
<evidence type="ECO:0000313" key="2">
    <source>
        <dbReference type="EMBL" id="KIM67411.1"/>
    </source>
</evidence>
<dbReference type="EMBL" id="KN822013">
    <property type="protein sequence ID" value="KIM67411.1"/>
    <property type="molecule type" value="Genomic_DNA"/>
</dbReference>
<accession>A0A0C3EHJ7</accession>
<name>A0A0C3EHJ7_9AGAM</name>
<evidence type="ECO:0000313" key="3">
    <source>
        <dbReference type="Proteomes" id="UP000053989"/>
    </source>
</evidence>
<evidence type="ECO:0000256" key="1">
    <source>
        <dbReference type="SAM" id="MobiDB-lite"/>
    </source>
</evidence>
<feature type="compositionally biased region" description="Low complexity" evidence="1">
    <location>
        <begin position="95"/>
        <end position="109"/>
    </location>
</feature>
<protein>
    <submittedName>
        <fullName evidence="2">Uncharacterized protein</fullName>
    </submittedName>
</protein>
<reference evidence="2 3" key="1">
    <citation type="submission" date="2014-04" db="EMBL/GenBank/DDBJ databases">
        <authorList>
            <consortium name="DOE Joint Genome Institute"/>
            <person name="Kuo A."/>
            <person name="Kohler A."/>
            <person name="Nagy L.G."/>
            <person name="Floudas D."/>
            <person name="Copeland A."/>
            <person name="Barry K.W."/>
            <person name="Cichocki N."/>
            <person name="Veneault-Fourrey C."/>
            <person name="LaButti K."/>
            <person name="Lindquist E.A."/>
            <person name="Lipzen A."/>
            <person name="Lundell T."/>
            <person name="Morin E."/>
            <person name="Murat C."/>
            <person name="Sun H."/>
            <person name="Tunlid A."/>
            <person name="Henrissat B."/>
            <person name="Grigoriev I.V."/>
            <person name="Hibbett D.S."/>
            <person name="Martin F."/>
            <person name="Nordberg H.P."/>
            <person name="Cantor M.N."/>
            <person name="Hua S.X."/>
        </authorList>
    </citation>
    <scope>NUCLEOTIDE SEQUENCE [LARGE SCALE GENOMIC DNA]</scope>
    <source>
        <strain evidence="2 3">Foug A</strain>
    </source>
</reference>
<feature type="region of interest" description="Disordered" evidence="1">
    <location>
        <begin position="29"/>
        <end position="50"/>
    </location>
</feature>
<dbReference type="InParanoid" id="A0A0C3EHJ7"/>
<organism evidence="2 3">
    <name type="scientific">Scleroderma citrinum Foug A</name>
    <dbReference type="NCBI Taxonomy" id="1036808"/>
    <lineage>
        <taxon>Eukaryota</taxon>
        <taxon>Fungi</taxon>
        <taxon>Dikarya</taxon>
        <taxon>Basidiomycota</taxon>
        <taxon>Agaricomycotina</taxon>
        <taxon>Agaricomycetes</taxon>
        <taxon>Agaricomycetidae</taxon>
        <taxon>Boletales</taxon>
        <taxon>Sclerodermatineae</taxon>
        <taxon>Sclerodermataceae</taxon>
        <taxon>Scleroderma</taxon>
    </lineage>
</organism>
<dbReference type="AlphaFoldDB" id="A0A0C3EHJ7"/>
<feature type="non-terminal residue" evidence="2">
    <location>
        <position position="151"/>
    </location>
</feature>
<feature type="compositionally biased region" description="Pro residues" evidence="1">
    <location>
        <begin position="34"/>
        <end position="44"/>
    </location>
</feature>
<gene>
    <name evidence="2" type="ORF">SCLCIDRAFT_108399</name>
</gene>
<sequence>MGPAVPFDDTDHEVSYPHPSLHITDILKQFGPTEPGPSSLPPPVISQRSGRPIRMPARFVDFLPGSSTHLAHMPLSAHQEKAHLPQVPQVPVPSSPSTSDHSSSGSGDDAQPKPFISEPNSFGLYRTYFHQPTFVPLESLVTACDAPTLDT</sequence>
<dbReference type="HOGENOM" id="CLU_1735898_0_0_1"/>